<dbReference type="OrthoDB" id="19923at2759"/>
<sequence>MDPLSITASIVGILAAAAKIVESLHSTISTAKDGPHVLIAIDTEVREMQAALSSLQFLLANLAAAPAHRAAMIQLNQLIITLTDTVLTFSDLDAAIAPFAGLRAAKVPAMQRLKWTQAEEKCLKIVERLQRHKTSISLMLNILQCASQMDARRSQATLEDMVQAILDQNTELFDRLKRMEDTFDARSTIGTTRIAGPAASKTSVRETVKMQFTFDEDLQRSRVYQMVRSDAGDYSLISSAIRTQDWSIFSGLSLADISVVSVVALPLFRADVAD</sequence>
<reference evidence="2" key="1">
    <citation type="journal article" date="2020" name="Stud. Mycol.">
        <title>101 Dothideomycetes genomes: a test case for predicting lifestyles and emergence of pathogens.</title>
        <authorList>
            <person name="Haridas S."/>
            <person name="Albert R."/>
            <person name="Binder M."/>
            <person name="Bloem J."/>
            <person name="Labutti K."/>
            <person name="Salamov A."/>
            <person name="Andreopoulos B."/>
            <person name="Baker S."/>
            <person name="Barry K."/>
            <person name="Bills G."/>
            <person name="Bluhm B."/>
            <person name="Cannon C."/>
            <person name="Castanera R."/>
            <person name="Culley D."/>
            <person name="Daum C."/>
            <person name="Ezra D."/>
            <person name="Gonzalez J."/>
            <person name="Henrissat B."/>
            <person name="Kuo A."/>
            <person name="Liang C."/>
            <person name="Lipzen A."/>
            <person name="Lutzoni F."/>
            <person name="Magnuson J."/>
            <person name="Mondo S."/>
            <person name="Nolan M."/>
            <person name="Ohm R."/>
            <person name="Pangilinan J."/>
            <person name="Park H.-J."/>
            <person name="Ramirez L."/>
            <person name="Alfaro M."/>
            <person name="Sun H."/>
            <person name="Tritt A."/>
            <person name="Yoshinaga Y."/>
            <person name="Zwiers L.-H."/>
            <person name="Turgeon B."/>
            <person name="Goodwin S."/>
            <person name="Spatafora J."/>
            <person name="Crous P."/>
            <person name="Grigoriev I."/>
        </authorList>
    </citation>
    <scope>NUCLEOTIDE SEQUENCE</scope>
    <source>
        <strain evidence="2">CBS 110217</strain>
    </source>
</reference>
<evidence type="ECO:0000259" key="1">
    <source>
        <dbReference type="Pfam" id="PF17111"/>
    </source>
</evidence>
<evidence type="ECO:0000313" key="2">
    <source>
        <dbReference type="EMBL" id="KAF2029560.1"/>
    </source>
</evidence>
<feature type="non-terminal residue" evidence="2">
    <location>
        <position position="274"/>
    </location>
</feature>
<accession>A0A9P4H8B2</accession>
<gene>
    <name evidence="2" type="ORF">EK21DRAFT_24193</name>
</gene>
<name>A0A9P4H8B2_9PLEO</name>
<comment type="caution">
    <text evidence="2">The sequence shown here is derived from an EMBL/GenBank/DDBJ whole genome shotgun (WGS) entry which is preliminary data.</text>
</comment>
<dbReference type="InterPro" id="IPR031348">
    <property type="entry name" value="PigL_N"/>
</dbReference>
<proteinExistence type="predicted"/>
<dbReference type="AlphaFoldDB" id="A0A9P4H8B2"/>
<dbReference type="Pfam" id="PF17111">
    <property type="entry name" value="PigL_N"/>
    <property type="match status" value="1"/>
</dbReference>
<dbReference type="EMBL" id="ML978199">
    <property type="protein sequence ID" value="KAF2029560.1"/>
    <property type="molecule type" value="Genomic_DNA"/>
</dbReference>
<evidence type="ECO:0000313" key="3">
    <source>
        <dbReference type="Proteomes" id="UP000799777"/>
    </source>
</evidence>
<dbReference type="Proteomes" id="UP000799777">
    <property type="component" value="Unassembled WGS sequence"/>
</dbReference>
<protein>
    <recommendedName>
        <fullName evidence="1">Azaphilone pigments biosynthesis cluster protein L N-terminal domain-containing protein</fullName>
    </recommendedName>
</protein>
<feature type="domain" description="Azaphilone pigments biosynthesis cluster protein L N-terminal" evidence="1">
    <location>
        <begin position="1"/>
        <end position="185"/>
    </location>
</feature>
<keyword evidence="3" id="KW-1185">Reference proteome</keyword>
<organism evidence="2 3">
    <name type="scientific">Setomelanomma holmii</name>
    <dbReference type="NCBI Taxonomy" id="210430"/>
    <lineage>
        <taxon>Eukaryota</taxon>
        <taxon>Fungi</taxon>
        <taxon>Dikarya</taxon>
        <taxon>Ascomycota</taxon>
        <taxon>Pezizomycotina</taxon>
        <taxon>Dothideomycetes</taxon>
        <taxon>Pleosporomycetidae</taxon>
        <taxon>Pleosporales</taxon>
        <taxon>Pleosporineae</taxon>
        <taxon>Phaeosphaeriaceae</taxon>
        <taxon>Setomelanomma</taxon>
    </lineage>
</organism>